<dbReference type="HOGENOM" id="CLU_2959333_0_0_6"/>
<organism evidence="1 2">
    <name type="scientific">Thalassolituus oleivorans MIL-1</name>
    <dbReference type="NCBI Taxonomy" id="1298593"/>
    <lineage>
        <taxon>Bacteria</taxon>
        <taxon>Pseudomonadati</taxon>
        <taxon>Pseudomonadota</taxon>
        <taxon>Gammaproteobacteria</taxon>
        <taxon>Oceanospirillales</taxon>
        <taxon>Oceanospirillaceae</taxon>
        <taxon>Thalassolituus</taxon>
    </lineage>
</organism>
<keyword evidence="2" id="KW-1185">Reference proteome</keyword>
<proteinExistence type="predicted"/>
<dbReference type="Proteomes" id="UP000011866">
    <property type="component" value="Chromosome"/>
</dbReference>
<dbReference type="EMBL" id="HF680312">
    <property type="protein sequence ID" value="CCU73875.1"/>
    <property type="molecule type" value="Genomic_DNA"/>
</dbReference>
<accession>M5DWB4</accession>
<sequence length="59" mass="6574">MLVLSGLALLTILSVSRWNGMMNHYSLSQSGLVKQWFGSFSSILEQQETIISLIGKDIM</sequence>
<dbReference type="KEGG" id="tol:TOL_3489"/>
<dbReference type="STRING" id="187493.CN03_17310"/>
<reference evidence="1 2" key="1">
    <citation type="journal article" date="2013" name="Genome Announc.">
        <title>Genome Sequence of Thalassolituus oleivorans MIL-1 (DSM 14913T).</title>
        <authorList>
            <person name="Golyshin P.N."/>
            <person name="Werner J."/>
            <person name="Chernikova T.N."/>
            <person name="Tran H."/>
            <person name="Ferrer M."/>
            <person name="Yakimov M.M."/>
            <person name="Teeling H."/>
            <person name="Golyshina O.V."/>
        </authorList>
    </citation>
    <scope>NUCLEOTIDE SEQUENCE [LARGE SCALE GENOMIC DNA]</scope>
    <source>
        <strain evidence="1 2">MIL-1</strain>
    </source>
</reference>
<evidence type="ECO:0000313" key="2">
    <source>
        <dbReference type="Proteomes" id="UP000011866"/>
    </source>
</evidence>
<gene>
    <name evidence="1" type="ORF">TOL_3489</name>
</gene>
<protein>
    <submittedName>
        <fullName evidence="1">Uncharacterized protein</fullName>
    </submittedName>
</protein>
<name>M5DWB4_9GAMM</name>
<dbReference type="AlphaFoldDB" id="M5DWB4"/>
<evidence type="ECO:0000313" key="1">
    <source>
        <dbReference type="EMBL" id="CCU73875.1"/>
    </source>
</evidence>